<dbReference type="Proteomes" id="UP000054995">
    <property type="component" value="Unassembled WGS sequence"/>
</dbReference>
<evidence type="ECO:0000313" key="1">
    <source>
        <dbReference type="EMBL" id="KRY63580.1"/>
    </source>
</evidence>
<comment type="caution">
    <text evidence="1">The sequence shown here is derived from an EMBL/GenBank/DDBJ whole genome shotgun (WGS) entry which is preliminary data.</text>
</comment>
<dbReference type="EMBL" id="JYDT01002197">
    <property type="protein sequence ID" value="KRY63580.1"/>
    <property type="molecule type" value="Genomic_DNA"/>
</dbReference>
<protein>
    <submittedName>
        <fullName evidence="1">Uncharacterized protein</fullName>
    </submittedName>
</protein>
<organism evidence="1 2">
    <name type="scientific">Trichinella pseudospiralis</name>
    <name type="common">Parasitic roundworm</name>
    <dbReference type="NCBI Taxonomy" id="6337"/>
    <lineage>
        <taxon>Eukaryota</taxon>
        <taxon>Metazoa</taxon>
        <taxon>Ecdysozoa</taxon>
        <taxon>Nematoda</taxon>
        <taxon>Enoplea</taxon>
        <taxon>Dorylaimia</taxon>
        <taxon>Trichinellida</taxon>
        <taxon>Trichinellidae</taxon>
        <taxon>Trichinella</taxon>
    </lineage>
</organism>
<sequence length="30" mass="3407">MEIFLALLHCGWEPSTAEKALLRADCKWSS</sequence>
<proteinExistence type="predicted"/>
<accession>A0A0V1DPU4</accession>
<name>A0A0V1DPU4_TRIPS</name>
<gene>
    <name evidence="1" type="ORF">T4D_9223</name>
</gene>
<reference evidence="1 2" key="1">
    <citation type="submission" date="2015-01" db="EMBL/GenBank/DDBJ databases">
        <title>Evolution of Trichinella species and genotypes.</title>
        <authorList>
            <person name="Korhonen P.K."/>
            <person name="Edoardo P."/>
            <person name="Giuseppe L.R."/>
            <person name="Gasser R.B."/>
        </authorList>
    </citation>
    <scope>NUCLEOTIDE SEQUENCE [LARGE SCALE GENOMIC DNA]</scope>
    <source>
        <strain evidence="1">ISS470</strain>
    </source>
</reference>
<dbReference type="AlphaFoldDB" id="A0A0V1DPU4"/>
<evidence type="ECO:0000313" key="2">
    <source>
        <dbReference type="Proteomes" id="UP000054995"/>
    </source>
</evidence>
<keyword evidence="2" id="KW-1185">Reference proteome</keyword>